<keyword evidence="3 6" id="KW-1133">Transmembrane helix</keyword>
<feature type="transmembrane region" description="Helical" evidence="6">
    <location>
        <begin position="668"/>
        <end position="689"/>
    </location>
</feature>
<comment type="caution">
    <text evidence="8">The sequence shown here is derived from an EMBL/GenBank/DDBJ whole genome shotgun (WGS) entry which is preliminary data.</text>
</comment>
<dbReference type="PANTHER" id="PTHR11814">
    <property type="entry name" value="SULFATE TRANSPORTER"/>
    <property type="match status" value="1"/>
</dbReference>
<dbReference type="Pfam" id="PF01740">
    <property type="entry name" value="STAS"/>
    <property type="match status" value="1"/>
</dbReference>
<organism evidence="8 9">
    <name type="scientific">Tribonema minus</name>
    <dbReference type="NCBI Taxonomy" id="303371"/>
    <lineage>
        <taxon>Eukaryota</taxon>
        <taxon>Sar</taxon>
        <taxon>Stramenopiles</taxon>
        <taxon>Ochrophyta</taxon>
        <taxon>PX clade</taxon>
        <taxon>Xanthophyceae</taxon>
        <taxon>Tribonematales</taxon>
        <taxon>Tribonemataceae</taxon>
        <taxon>Tribonema</taxon>
    </lineage>
</organism>
<dbReference type="Pfam" id="PF00916">
    <property type="entry name" value="Sulfate_transp"/>
    <property type="match status" value="1"/>
</dbReference>
<feature type="compositionally biased region" description="Basic and acidic residues" evidence="5">
    <location>
        <begin position="15"/>
        <end position="32"/>
    </location>
</feature>
<feature type="transmembrane region" description="Helical" evidence="6">
    <location>
        <begin position="632"/>
        <end position="656"/>
    </location>
</feature>
<dbReference type="Proteomes" id="UP000664859">
    <property type="component" value="Unassembled WGS sequence"/>
</dbReference>
<evidence type="ECO:0000256" key="3">
    <source>
        <dbReference type="ARBA" id="ARBA00022989"/>
    </source>
</evidence>
<gene>
    <name evidence="8" type="ORF">JKP88DRAFT_352904</name>
</gene>
<evidence type="ECO:0000313" key="9">
    <source>
        <dbReference type="Proteomes" id="UP000664859"/>
    </source>
</evidence>
<dbReference type="GO" id="GO:0016020">
    <property type="term" value="C:membrane"/>
    <property type="evidence" value="ECO:0007669"/>
    <property type="project" value="UniProtKB-SubCell"/>
</dbReference>
<feature type="region of interest" description="Disordered" evidence="5">
    <location>
        <begin position="1"/>
        <end position="32"/>
    </location>
</feature>
<name>A0A835ZG79_9STRA</name>
<feature type="transmembrane region" description="Helical" evidence="6">
    <location>
        <begin position="530"/>
        <end position="548"/>
    </location>
</feature>
<dbReference type="SUPFAM" id="SSF52091">
    <property type="entry name" value="SpoIIaa-like"/>
    <property type="match status" value="1"/>
</dbReference>
<evidence type="ECO:0000256" key="4">
    <source>
        <dbReference type="ARBA" id="ARBA00023136"/>
    </source>
</evidence>
<dbReference type="OrthoDB" id="288203at2759"/>
<dbReference type="InterPro" id="IPR002645">
    <property type="entry name" value="STAS_dom"/>
</dbReference>
<evidence type="ECO:0000256" key="6">
    <source>
        <dbReference type="SAM" id="Phobius"/>
    </source>
</evidence>
<feature type="transmembrane region" description="Helical" evidence="6">
    <location>
        <begin position="275"/>
        <end position="296"/>
    </location>
</feature>
<proteinExistence type="predicted"/>
<dbReference type="InterPro" id="IPR036513">
    <property type="entry name" value="STAS_dom_sf"/>
</dbReference>
<feature type="transmembrane region" description="Helical" evidence="6">
    <location>
        <begin position="460"/>
        <end position="483"/>
    </location>
</feature>
<comment type="subcellular location">
    <subcellularLocation>
        <location evidence="1">Membrane</location>
        <topology evidence="1">Multi-pass membrane protein</topology>
    </subcellularLocation>
</comment>
<evidence type="ECO:0000313" key="8">
    <source>
        <dbReference type="EMBL" id="KAG5189934.1"/>
    </source>
</evidence>
<keyword evidence="2 6" id="KW-0812">Transmembrane</keyword>
<dbReference type="InterPro" id="IPR001902">
    <property type="entry name" value="SLC26A/SulP_fam"/>
</dbReference>
<feature type="transmembrane region" description="Helical" evidence="6">
    <location>
        <begin position="329"/>
        <end position="347"/>
    </location>
</feature>
<keyword evidence="9" id="KW-1185">Reference proteome</keyword>
<reference evidence="8" key="1">
    <citation type="submission" date="2021-02" db="EMBL/GenBank/DDBJ databases">
        <title>First Annotated Genome of the Yellow-green Alga Tribonema minus.</title>
        <authorList>
            <person name="Mahan K.M."/>
        </authorList>
    </citation>
    <scope>NUCLEOTIDE SEQUENCE</scope>
    <source>
        <strain evidence="8">UTEX B ZZ1240</strain>
    </source>
</reference>
<feature type="transmembrane region" description="Helical" evidence="6">
    <location>
        <begin position="592"/>
        <end position="620"/>
    </location>
</feature>
<dbReference type="AlphaFoldDB" id="A0A835ZG79"/>
<dbReference type="CDD" id="cd07042">
    <property type="entry name" value="STAS_SulP_like_sulfate_transporter"/>
    <property type="match status" value="1"/>
</dbReference>
<evidence type="ECO:0000256" key="5">
    <source>
        <dbReference type="SAM" id="MobiDB-lite"/>
    </source>
</evidence>
<evidence type="ECO:0000256" key="2">
    <source>
        <dbReference type="ARBA" id="ARBA00022692"/>
    </source>
</evidence>
<feature type="transmembrane region" description="Helical" evidence="6">
    <location>
        <begin position="359"/>
        <end position="379"/>
    </location>
</feature>
<dbReference type="GO" id="GO:0055085">
    <property type="term" value="P:transmembrane transport"/>
    <property type="evidence" value="ECO:0007669"/>
    <property type="project" value="InterPro"/>
</dbReference>
<sequence length="963" mass="104368">MSQVRSMSGHSGPRQRLDSWNDDTGRLHSNDGLRTEADLHNKFQGHGHVSSQLTLKQAMSKDWDSCKAWLKAKANRFMGKAAEIKSAKDVVVVAAKPFPWFKTAANYKLKYAATDMPAGLVEGVMKVPSGLAYALLANMPPEYGLYTSLMPPFIYMLMGTCAQVSFGVTAIEALFLGESVRGVLGDDIVESEDPVDINIVVKYTLFVSIREQGRKLLEAVATEYARRMLVPGGARPKALKGIALARLRSALSAALHMAFMVGIWQLVFRFLRLSFISVLLADPVMSGFSTGGAFIIGTSQLSSLLGVKLTSSDFLPFVWIDAFEKIDQWNWVTIALGLSGLAVLMVFQRLNRRYMPKRPLPWQVFLVIISIVITSQLHLEKDHGVKLHLEKDHGVKVAEGEDELVWILPSLISMLRKSSMSAVARAPVIGDIPPGFPTAEFPTLPTIDGKSSAELLAQSILPSALIALFVYVMTLSLGTYFASKNGYKIVASQELLAIGTANTISSMTGSFICSASFSRTAVLNTLGAQTVMHNVMGISVMILAVTLITDLLYSLPKCILAVVVINAIGPMLEFEHGAKYYKTSKTDFAVWTLTFLICLFAGAMYGIYAGVGIALVIVLWRSASAKIVVMGRCFAGAMYGIYAGVGIALVIVLWRSASAKIVVMGRCFAGAMYGIYAGVGIALVIVLWRSASAKIVVMGRCFAGAMYGIYAGVGIALVIVLWRSASAKIVVMGRCFAGAMYGIYAGVGIALVIVLWRSASAKIVVMGRLPGTTVYRNTERFPMAKEKTQLPGTTVYRNIERFPMAKETDGVKIVRFDGSLNFANWEKVVARLQALATKDIHTIALDASSILTIDSSSLRGLLKLVDVQDFEADGVKLLLANWKAPQRDLLERSGFYERVTDDTLFLTLHDAVLFAKNRVASPKEAPGAEGAGDQAGTITETGGHVWRVGFADKHPSVAQLPPA</sequence>
<dbReference type="InterPro" id="IPR011547">
    <property type="entry name" value="SLC26A/SulP_dom"/>
</dbReference>
<feature type="transmembrane region" description="Helical" evidence="6">
    <location>
        <begin position="249"/>
        <end position="268"/>
    </location>
</feature>
<dbReference type="EMBL" id="JAFCMP010000042">
    <property type="protein sequence ID" value="KAG5189934.1"/>
    <property type="molecule type" value="Genomic_DNA"/>
</dbReference>
<feature type="transmembrane region" description="Helical" evidence="6">
    <location>
        <begin position="731"/>
        <end position="756"/>
    </location>
</feature>
<evidence type="ECO:0000256" key="1">
    <source>
        <dbReference type="ARBA" id="ARBA00004141"/>
    </source>
</evidence>
<feature type="transmembrane region" description="Helical" evidence="6">
    <location>
        <begin position="701"/>
        <end position="725"/>
    </location>
</feature>
<feature type="transmembrane region" description="Helical" evidence="6">
    <location>
        <begin position="495"/>
        <end position="518"/>
    </location>
</feature>
<evidence type="ECO:0000259" key="7">
    <source>
        <dbReference type="PROSITE" id="PS50801"/>
    </source>
</evidence>
<protein>
    <submittedName>
        <fullName evidence="8">Sulfate transporter family-domain-containing protein</fullName>
    </submittedName>
</protein>
<feature type="transmembrane region" description="Helical" evidence="6">
    <location>
        <begin position="555"/>
        <end position="572"/>
    </location>
</feature>
<dbReference type="PROSITE" id="PS50801">
    <property type="entry name" value="STAS"/>
    <property type="match status" value="1"/>
</dbReference>
<dbReference type="Gene3D" id="3.30.750.24">
    <property type="entry name" value="STAS domain"/>
    <property type="match status" value="1"/>
</dbReference>
<keyword evidence="4 6" id="KW-0472">Membrane</keyword>
<accession>A0A835ZG79</accession>
<feature type="domain" description="STAS" evidence="7">
    <location>
        <begin position="801"/>
        <end position="915"/>
    </location>
</feature>